<name>A0A0F9UGU4_9ZZZZ</name>
<dbReference type="EMBL" id="LAZR01000107">
    <property type="protein sequence ID" value="KKN90874.1"/>
    <property type="molecule type" value="Genomic_DNA"/>
</dbReference>
<sequence>MKLENVRKILDISITYEDLLMYTNAISTIIPHINGNGLEEVINRLKRLTLELTKIVTNVRDYER</sequence>
<reference evidence="1" key="1">
    <citation type="journal article" date="2015" name="Nature">
        <title>Complex archaea that bridge the gap between prokaryotes and eukaryotes.</title>
        <authorList>
            <person name="Spang A."/>
            <person name="Saw J.H."/>
            <person name="Jorgensen S.L."/>
            <person name="Zaremba-Niedzwiedzka K."/>
            <person name="Martijn J."/>
            <person name="Lind A.E."/>
            <person name="van Eijk R."/>
            <person name="Schleper C."/>
            <person name="Guy L."/>
            <person name="Ettema T.J."/>
        </authorList>
    </citation>
    <scope>NUCLEOTIDE SEQUENCE</scope>
</reference>
<organism evidence="1">
    <name type="scientific">marine sediment metagenome</name>
    <dbReference type="NCBI Taxonomy" id="412755"/>
    <lineage>
        <taxon>unclassified sequences</taxon>
        <taxon>metagenomes</taxon>
        <taxon>ecological metagenomes</taxon>
    </lineage>
</organism>
<protein>
    <submittedName>
        <fullName evidence="1">Uncharacterized protein</fullName>
    </submittedName>
</protein>
<proteinExistence type="predicted"/>
<evidence type="ECO:0000313" key="1">
    <source>
        <dbReference type="EMBL" id="KKN90874.1"/>
    </source>
</evidence>
<gene>
    <name evidence="1" type="ORF">LCGC14_0224580</name>
</gene>
<comment type="caution">
    <text evidence="1">The sequence shown here is derived from an EMBL/GenBank/DDBJ whole genome shotgun (WGS) entry which is preliminary data.</text>
</comment>
<dbReference type="AlphaFoldDB" id="A0A0F9UGU4"/>
<accession>A0A0F9UGU4</accession>